<reference evidence="3 4" key="1">
    <citation type="submission" date="2019-11" db="EMBL/GenBank/DDBJ databases">
        <authorList>
            <person name="Criscuolo A."/>
        </authorList>
    </citation>
    <scope>NUCLEOTIDE SEQUENCE [LARGE SCALE GENOMIC DNA]</scope>
    <source>
        <strain evidence="3">CIP111667</strain>
    </source>
</reference>
<protein>
    <submittedName>
        <fullName evidence="3">Uncharacterized protein</fullName>
    </submittedName>
</protein>
<evidence type="ECO:0000256" key="2">
    <source>
        <dbReference type="SAM" id="Phobius"/>
    </source>
</evidence>
<sequence length="117" mass="12452">MKADEFGVHYALCAPARLGDGSLQVFEQTGVVVGKVPDVHHYGPEMSFNFAWILAAIVPWLIGALLAYGVIRLGVKHGILDADRQRGRDASNSRYAGSQGGDIPAPLSPPPSSSPNR</sequence>
<evidence type="ECO:0000313" key="4">
    <source>
        <dbReference type="Proteomes" id="UP000419743"/>
    </source>
</evidence>
<keyword evidence="4" id="KW-1185">Reference proteome</keyword>
<feature type="compositionally biased region" description="Pro residues" evidence="1">
    <location>
        <begin position="106"/>
        <end position="117"/>
    </location>
</feature>
<gene>
    <name evidence="3" type="ORF">HALOF300_00449</name>
</gene>
<proteinExistence type="predicted"/>
<evidence type="ECO:0000313" key="3">
    <source>
        <dbReference type="EMBL" id="VZO35223.1"/>
    </source>
</evidence>
<name>A0A7M4DEA9_9MICO</name>
<organism evidence="3 4">
    <name type="scientific">Occultella aeris</name>
    <dbReference type="NCBI Taxonomy" id="2761496"/>
    <lineage>
        <taxon>Bacteria</taxon>
        <taxon>Bacillati</taxon>
        <taxon>Actinomycetota</taxon>
        <taxon>Actinomycetes</taxon>
        <taxon>Micrococcales</taxon>
        <taxon>Ruaniaceae</taxon>
        <taxon>Occultella</taxon>
    </lineage>
</organism>
<accession>A0A7M4DEA9</accession>
<keyword evidence="2" id="KW-1133">Transmembrane helix</keyword>
<comment type="caution">
    <text evidence="3">The sequence shown here is derived from an EMBL/GenBank/DDBJ whole genome shotgun (WGS) entry which is preliminary data.</text>
</comment>
<feature type="transmembrane region" description="Helical" evidence="2">
    <location>
        <begin position="50"/>
        <end position="71"/>
    </location>
</feature>
<keyword evidence="2" id="KW-0472">Membrane</keyword>
<keyword evidence="2" id="KW-0812">Transmembrane</keyword>
<feature type="region of interest" description="Disordered" evidence="1">
    <location>
        <begin position="86"/>
        <end position="117"/>
    </location>
</feature>
<evidence type="ECO:0000256" key="1">
    <source>
        <dbReference type="SAM" id="MobiDB-lite"/>
    </source>
</evidence>
<dbReference type="Proteomes" id="UP000419743">
    <property type="component" value="Unassembled WGS sequence"/>
</dbReference>
<dbReference type="RefSeq" id="WP_156739007.1">
    <property type="nucleotide sequence ID" value="NZ_CACRYJ010000006.1"/>
</dbReference>
<dbReference type="AlphaFoldDB" id="A0A7M4DEA9"/>
<dbReference type="EMBL" id="CACRYJ010000006">
    <property type="protein sequence ID" value="VZO35223.1"/>
    <property type="molecule type" value="Genomic_DNA"/>
</dbReference>